<organism evidence="3 4">
    <name type="scientific">Streptomyces tremellae</name>
    <dbReference type="NCBI Taxonomy" id="1124239"/>
    <lineage>
        <taxon>Bacteria</taxon>
        <taxon>Bacillati</taxon>
        <taxon>Actinomycetota</taxon>
        <taxon>Actinomycetes</taxon>
        <taxon>Kitasatosporales</taxon>
        <taxon>Streptomycetaceae</taxon>
        <taxon>Streptomyces</taxon>
    </lineage>
</organism>
<proteinExistence type="predicted"/>
<evidence type="ECO:0000256" key="2">
    <source>
        <dbReference type="SAM" id="Phobius"/>
    </source>
</evidence>
<evidence type="ECO:0000256" key="1">
    <source>
        <dbReference type="SAM" id="MobiDB-lite"/>
    </source>
</evidence>
<evidence type="ECO:0000313" key="4">
    <source>
        <dbReference type="Proteomes" id="UP001499884"/>
    </source>
</evidence>
<dbReference type="RefSeq" id="WP_345647810.1">
    <property type="nucleotide sequence ID" value="NZ_BAABEP010000022.1"/>
</dbReference>
<reference evidence="4" key="1">
    <citation type="journal article" date="2019" name="Int. J. Syst. Evol. Microbiol.">
        <title>The Global Catalogue of Microorganisms (GCM) 10K type strain sequencing project: providing services to taxonomists for standard genome sequencing and annotation.</title>
        <authorList>
            <consortium name="The Broad Institute Genomics Platform"/>
            <consortium name="The Broad Institute Genome Sequencing Center for Infectious Disease"/>
            <person name="Wu L."/>
            <person name="Ma J."/>
        </authorList>
    </citation>
    <scope>NUCLEOTIDE SEQUENCE [LARGE SCALE GENOMIC DNA]</scope>
    <source>
        <strain evidence="4">JCM 30846</strain>
    </source>
</reference>
<protein>
    <submittedName>
        <fullName evidence="3">Uncharacterized protein</fullName>
    </submittedName>
</protein>
<keyword evidence="4" id="KW-1185">Reference proteome</keyword>
<dbReference type="EMBL" id="BAABEP010000022">
    <property type="protein sequence ID" value="GAA3734549.1"/>
    <property type="molecule type" value="Genomic_DNA"/>
</dbReference>
<keyword evidence="2" id="KW-1133">Transmembrane helix</keyword>
<keyword evidence="2" id="KW-0812">Transmembrane</keyword>
<comment type="caution">
    <text evidence="3">The sequence shown here is derived from an EMBL/GenBank/DDBJ whole genome shotgun (WGS) entry which is preliminary data.</text>
</comment>
<name>A0ABP7FFG2_9ACTN</name>
<sequence length="56" mass="6183">MADTFYKHGRPQHPTLHEDRPRGGPARRMRHQGGWSAGAVVLAILLLILVGIALFP</sequence>
<accession>A0ABP7FFG2</accession>
<gene>
    <name evidence="3" type="ORF">GCM10023082_34760</name>
</gene>
<evidence type="ECO:0000313" key="3">
    <source>
        <dbReference type="EMBL" id="GAA3734549.1"/>
    </source>
</evidence>
<feature type="region of interest" description="Disordered" evidence="1">
    <location>
        <begin position="1"/>
        <end position="31"/>
    </location>
</feature>
<keyword evidence="2" id="KW-0472">Membrane</keyword>
<dbReference type="Proteomes" id="UP001499884">
    <property type="component" value="Unassembled WGS sequence"/>
</dbReference>
<feature type="transmembrane region" description="Helical" evidence="2">
    <location>
        <begin position="35"/>
        <end position="55"/>
    </location>
</feature>